<dbReference type="RefSeq" id="WP_390318461.1">
    <property type="nucleotide sequence ID" value="NZ_JBHSPB010000013.1"/>
</dbReference>
<evidence type="ECO:0000256" key="1">
    <source>
        <dbReference type="ARBA" id="ARBA00022723"/>
    </source>
</evidence>
<evidence type="ECO:0000313" key="4">
    <source>
        <dbReference type="Proteomes" id="UP001596083"/>
    </source>
</evidence>
<organism evidence="3 4">
    <name type="scientific">Streptomyces gamaensis</name>
    <dbReference type="NCBI Taxonomy" id="1763542"/>
    <lineage>
        <taxon>Bacteria</taxon>
        <taxon>Bacillati</taxon>
        <taxon>Actinomycetota</taxon>
        <taxon>Actinomycetes</taxon>
        <taxon>Kitasatosporales</taxon>
        <taxon>Streptomycetaceae</taxon>
        <taxon>Streptomyces</taxon>
    </lineage>
</organism>
<dbReference type="Pfam" id="PF00903">
    <property type="entry name" value="Glyoxalase"/>
    <property type="match status" value="1"/>
</dbReference>
<dbReference type="InterPro" id="IPR037523">
    <property type="entry name" value="VOC_core"/>
</dbReference>
<protein>
    <submittedName>
        <fullName evidence="3">VOC family protein</fullName>
    </submittedName>
</protein>
<proteinExistence type="predicted"/>
<dbReference type="PROSITE" id="PS00934">
    <property type="entry name" value="GLYOXALASE_I_1"/>
    <property type="match status" value="1"/>
</dbReference>
<keyword evidence="1" id="KW-0479">Metal-binding</keyword>
<dbReference type="InterPro" id="IPR018146">
    <property type="entry name" value="Glyoxalase_1_CS"/>
</dbReference>
<dbReference type="PANTHER" id="PTHR21366:SF14">
    <property type="entry name" value="GLYOXALASE DOMAIN-CONTAINING PROTEIN 5"/>
    <property type="match status" value="1"/>
</dbReference>
<evidence type="ECO:0000259" key="2">
    <source>
        <dbReference type="PROSITE" id="PS51819"/>
    </source>
</evidence>
<dbReference type="PANTHER" id="PTHR21366">
    <property type="entry name" value="GLYOXALASE FAMILY PROTEIN"/>
    <property type="match status" value="1"/>
</dbReference>
<sequence length="168" mass="17657">MTIRRVNHVTLSVTDIDASVGFYRDVLGLKVVDSVPRPDGTPLLVFLRSAVDSENHHDLALLADASPAGGGDASSGPGLAHVAFEVGTLDELAAAKTRLEAAGAVKECLDQGMHLSVYATDPDGIGLEIIWRVPAEDWSYGTGIERVPLDLEKARARWGGGRVTGASA</sequence>
<evidence type="ECO:0000313" key="3">
    <source>
        <dbReference type="EMBL" id="MFC5722768.1"/>
    </source>
</evidence>
<reference evidence="4" key="1">
    <citation type="journal article" date="2019" name="Int. J. Syst. Evol. Microbiol.">
        <title>The Global Catalogue of Microorganisms (GCM) 10K type strain sequencing project: providing services to taxonomists for standard genome sequencing and annotation.</title>
        <authorList>
            <consortium name="The Broad Institute Genomics Platform"/>
            <consortium name="The Broad Institute Genome Sequencing Center for Infectious Disease"/>
            <person name="Wu L."/>
            <person name="Ma J."/>
        </authorList>
    </citation>
    <scope>NUCLEOTIDE SEQUENCE [LARGE SCALE GENOMIC DNA]</scope>
    <source>
        <strain evidence="4">CGMCC 4.7304</strain>
    </source>
</reference>
<dbReference type="Gene3D" id="3.10.180.10">
    <property type="entry name" value="2,3-Dihydroxybiphenyl 1,2-Dioxygenase, domain 1"/>
    <property type="match status" value="1"/>
</dbReference>
<gene>
    <name evidence="3" type="ORF">ACFP1Z_21600</name>
</gene>
<feature type="domain" description="VOC" evidence="2">
    <location>
        <begin position="5"/>
        <end position="132"/>
    </location>
</feature>
<dbReference type="InterPro" id="IPR050383">
    <property type="entry name" value="GlyoxalaseI/FosfomycinResist"/>
</dbReference>
<name>A0ABW0Z4R0_9ACTN</name>
<dbReference type="InterPro" id="IPR004360">
    <property type="entry name" value="Glyas_Fos-R_dOase_dom"/>
</dbReference>
<dbReference type="PROSITE" id="PS51819">
    <property type="entry name" value="VOC"/>
    <property type="match status" value="1"/>
</dbReference>
<dbReference type="SUPFAM" id="SSF54593">
    <property type="entry name" value="Glyoxalase/Bleomycin resistance protein/Dihydroxybiphenyl dioxygenase"/>
    <property type="match status" value="1"/>
</dbReference>
<keyword evidence="4" id="KW-1185">Reference proteome</keyword>
<dbReference type="Proteomes" id="UP001596083">
    <property type="component" value="Unassembled WGS sequence"/>
</dbReference>
<dbReference type="InterPro" id="IPR029068">
    <property type="entry name" value="Glyas_Bleomycin-R_OHBP_Dase"/>
</dbReference>
<dbReference type="EMBL" id="JBHSPB010000013">
    <property type="protein sequence ID" value="MFC5722768.1"/>
    <property type="molecule type" value="Genomic_DNA"/>
</dbReference>
<comment type="caution">
    <text evidence="3">The sequence shown here is derived from an EMBL/GenBank/DDBJ whole genome shotgun (WGS) entry which is preliminary data.</text>
</comment>
<accession>A0ABW0Z4R0</accession>